<dbReference type="InterPro" id="IPR017896">
    <property type="entry name" value="4Fe4S_Fe-S-bd"/>
</dbReference>
<keyword evidence="3" id="KW-0479">Metal-binding</keyword>
<name>A0A1I6LIN2_9FIRM</name>
<dbReference type="Gene3D" id="3.30.70.20">
    <property type="match status" value="1"/>
</dbReference>
<dbReference type="Proteomes" id="UP000199659">
    <property type="component" value="Unassembled WGS sequence"/>
</dbReference>
<sequence>MMKNKKTYLLTMIVTCLVIGFASYFAWKIEFFEYTSGLENITGGPISYIIALLPFLVISILSAAGITLCIYIRKYYIKKDYVAGKFCEERAGRRTGRRIGGRQADKFTLIRWVSMISSTILLIFGARMFGTWFSSIDLPVLSCAIDGEQLGESGCYYLTHLSDLFTLPWKEIIMFLLSLFGFLLLFGRIFCGFVCPMGLLQDIVHSIRQGLGIEGISLNEKLYQGLKPVKWFLVIVFLCLCFVGGNFCNFCPAVSLTPAFAGFKVSLFVSGFIMVMVIVGSFFKRRFWCTICPMGYLMGLVYKITPFRLKKDCQSCTECGACYEACPMGIKSIYTERENEDVTTTDCIMCGECIKKCPENNALSLKFAGKDLYKASRKSFMFGYKEMEKKNEHK</sequence>
<keyword evidence="2" id="KW-1003">Cell membrane</keyword>
<feature type="transmembrane region" description="Helical" evidence="7">
    <location>
        <begin position="172"/>
        <end position="200"/>
    </location>
</feature>
<evidence type="ECO:0000256" key="6">
    <source>
        <dbReference type="ARBA" id="ARBA00023136"/>
    </source>
</evidence>
<dbReference type="Pfam" id="PF12801">
    <property type="entry name" value="Fer4_5"/>
    <property type="match status" value="1"/>
</dbReference>
<evidence type="ECO:0000313" key="10">
    <source>
        <dbReference type="Proteomes" id="UP000199659"/>
    </source>
</evidence>
<dbReference type="Pfam" id="PF13237">
    <property type="entry name" value="Fer4_10"/>
    <property type="match status" value="1"/>
</dbReference>
<evidence type="ECO:0000256" key="2">
    <source>
        <dbReference type="ARBA" id="ARBA00022475"/>
    </source>
</evidence>
<feature type="transmembrane region" description="Helical" evidence="7">
    <location>
        <begin position="231"/>
        <end position="255"/>
    </location>
</feature>
<dbReference type="PROSITE" id="PS51379">
    <property type="entry name" value="4FE4S_FER_2"/>
    <property type="match status" value="2"/>
</dbReference>
<evidence type="ECO:0000256" key="4">
    <source>
        <dbReference type="ARBA" id="ARBA00023004"/>
    </source>
</evidence>
<evidence type="ECO:0000256" key="3">
    <source>
        <dbReference type="ARBA" id="ARBA00022723"/>
    </source>
</evidence>
<evidence type="ECO:0000313" key="9">
    <source>
        <dbReference type="EMBL" id="SFS03367.1"/>
    </source>
</evidence>
<dbReference type="RefSeq" id="WP_092563307.1">
    <property type="nucleotide sequence ID" value="NZ_FOYZ01000017.1"/>
</dbReference>
<dbReference type="OrthoDB" id="9806398at2"/>
<evidence type="ECO:0000256" key="5">
    <source>
        <dbReference type="ARBA" id="ARBA00023014"/>
    </source>
</evidence>
<dbReference type="STRING" id="37658.SAMN05661086_03309"/>
<dbReference type="PANTHER" id="PTHR30224">
    <property type="entry name" value="ELECTRON TRANSPORT PROTEIN"/>
    <property type="match status" value="1"/>
</dbReference>
<dbReference type="EMBL" id="FOYZ01000017">
    <property type="protein sequence ID" value="SFS03367.1"/>
    <property type="molecule type" value="Genomic_DNA"/>
</dbReference>
<feature type="transmembrane region" description="Helical" evidence="7">
    <location>
        <begin position="261"/>
        <end position="280"/>
    </location>
</feature>
<protein>
    <submittedName>
        <fullName evidence="9">4Fe-4S binding domain-containing protein</fullName>
    </submittedName>
</protein>
<feature type="domain" description="4Fe-4S ferredoxin-type" evidence="8">
    <location>
        <begin position="307"/>
        <end position="336"/>
    </location>
</feature>
<feature type="domain" description="4Fe-4S ferredoxin-type" evidence="8">
    <location>
        <begin position="338"/>
        <end position="368"/>
    </location>
</feature>
<evidence type="ECO:0000256" key="1">
    <source>
        <dbReference type="ARBA" id="ARBA00004236"/>
    </source>
</evidence>
<organism evidence="9 10">
    <name type="scientific">Anaeromicropila populeti</name>
    <dbReference type="NCBI Taxonomy" id="37658"/>
    <lineage>
        <taxon>Bacteria</taxon>
        <taxon>Bacillati</taxon>
        <taxon>Bacillota</taxon>
        <taxon>Clostridia</taxon>
        <taxon>Lachnospirales</taxon>
        <taxon>Lachnospiraceae</taxon>
        <taxon>Anaeromicropila</taxon>
    </lineage>
</organism>
<keyword evidence="10" id="KW-1185">Reference proteome</keyword>
<keyword evidence="7" id="KW-1133">Transmembrane helix</keyword>
<dbReference type="InterPro" id="IPR052378">
    <property type="entry name" value="NosR_regulator"/>
</dbReference>
<keyword evidence="7" id="KW-0812">Transmembrane</keyword>
<keyword evidence="5" id="KW-0411">Iron-sulfur</keyword>
<keyword evidence="4" id="KW-0408">Iron</keyword>
<comment type="subcellular location">
    <subcellularLocation>
        <location evidence="1">Cell membrane</location>
    </subcellularLocation>
</comment>
<evidence type="ECO:0000256" key="7">
    <source>
        <dbReference type="SAM" id="Phobius"/>
    </source>
</evidence>
<feature type="transmembrane region" description="Helical" evidence="7">
    <location>
        <begin position="46"/>
        <end position="72"/>
    </location>
</feature>
<reference evidence="9 10" key="1">
    <citation type="submission" date="2016-10" db="EMBL/GenBank/DDBJ databases">
        <authorList>
            <person name="de Groot N.N."/>
        </authorList>
    </citation>
    <scope>NUCLEOTIDE SEQUENCE [LARGE SCALE GENOMIC DNA]</scope>
    <source>
        <strain evidence="9 10">743A</strain>
    </source>
</reference>
<accession>A0A1I6LIN2</accession>
<dbReference type="GO" id="GO:0005886">
    <property type="term" value="C:plasma membrane"/>
    <property type="evidence" value="ECO:0007669"/>
    <property type="project" value="UniProtKB-SubCell"/>
</dbReference>
<feature type="transmembrane region" description="Helical" evidence="7">
    <location>
        <begin position="7"/>
        <end position="26"/>
    </location>
</feature>
<dbReference type="GO" id="GO:0051536">
    <property type="term" value="F:iron-sulfur cluster binding"/>
    <property type="evidence" value="ECO:0007669"/>
    <property type="project" value="UniProtKB-KW"/>
</dbReference>
<proteinExistence type="predicted"/>
<dbReference type="SUPFAM" id="SSF54862">
    <property type="entry name" value="4Fe-4S ferredoxins"/>
    <property type="match status" value="1"/>
</dbReference>
<dbReference type="AlphaFoldDB" id="A0A1I6LIN2"/>
<dbReference type="GO" id="GO:0046872">
    <property type="term" value="F:metal ion binding"/>
    <property type="evidence" value="ECO:0007669"/>
    <property type="project" value="UniProtKB-KW"/>
</dbReference>
<gene>
    <name evidence="9" type="ORF">SAMN05661086_03309</name>
</gene>
<keyword evidence="6 7" id="KW-0472">Membrane</keyword>
<dbReference type="PANTHER" id="PTHR30224:SF4">
    <property type="entry name" value="ELECTRON TRANSPORT PROTEIN YCCM-RELATED"/>
    <property type="match status" value="1"/>
</dbReference>
<dbReference type="InterPro" id="IPR017900">
    <property type="entry name" value="4Fe4S_Fe_S_CS"/>
</dbReference>
<dbReference type="PROSITE" id="PS00198">
    <property type="entry name" value="4FE4S_FER_1"/>
    <property type="match status" value="2"/>
</dbReference>
<feature type="transmembrane region" description="Helical" evidence="7">
    <location>
        <begin position="109"/>
        <end position="129"/>
    </location>
</feature>
<evidence type="ECO:0000259" key="8">
    <source>
        <dbReference type="PROSITE" id="PS51379"/>
    </source>
</evidence>